<dbReference type="KEGG" id="pco:PHACADRAFT_167498"/>
<evidence type="ECO:0000313" key="3">
    <source>
        <dbReference type="Proteomes" id="UP000008370"/>
    </source>
</evidence>
<dbReference type="InParanoid" id="K5VVW6"/>
<dbReference type="GeneID" id="18909390"/>
<proteinExistence type="predicted"/>
<dbReference type="RefSeq" id="XP_007396017.1">
    <property type="nucleotide sequence ID" value="XM_007395955.1"/>
</dbReference>
<evidence type="ECO:0000313" key="1">
    <source>
        <dbReference type="EMBL" id="EKM48471.1"/>
    </source>
</evidence>
<dbReference type="AlphaFoldDB" id="K5VVW6"/>
<protein>
    <submittedName>
        <fullName evidence="2">Uncharacterized protein</fullName>
    </submittedName>
</protein>
<name>K5VVW6_PHACS</name>
<gene>
    <name evidence="1" type="ORF">PHACADRAFT_167498</name>
    <name evidence="2" type="ORF">PHACADRAFT_256509</name>
</gene>
<dbReference type="EMBL" id="JH931020">
    <property type="protein sequence ID" value="EKM48471.1"/>
    <property type="molecule type" value="Genomic_DNA"/>
</dbReference>
<organism evidence="2 3">
    <name type="scientific">Phanerochaete carnosa (strain HHB-10118-sp)</name>
    <name type="common">White-rot fungus</name>
    <name type="synonym">Peniophora carnosa</name>
    <dbReference type="NCBI Taxonomy" id="650164"/>
    <lineage>
        <taxon>Eukaryota</taxon>
        <taxon>Fungi</taxon>
        <taxon>Dikarya</taxon>
        <taxon>Basidiomycota</taxon>
        <taxon>Agaricomycotina</taxon>
        <taxon>Agaricomycetes</taxon>
        <taxon>Polyporales</taxon>
        <taxon>Phanerochaetaceae</taxon>
        <taxon>Phanerochaete</taxon>
    </lineage>
</organism>
<sequence length="51" mass="5626">MATLQGDAYDTRPTPYTLAGTSCRVLCTYFLRNTHQTSVSPKAALGQTYRV</sequence>
<dbReference type="Proteomes" id="UP000008370">
    <property type="component" value="Unassembled WGS sequence"/>
</dbReference>
<dbReference type="HOGENOM" id="CLU_3107132_0_0_1"/>
<evidence type="ECO:0000313" key="2">
    <source>
        <dbReference type="EMBL" id="EKM55698.1"/>
    </source>
</evidence>
<dbReference type="EMBL" id="JH930472">
    <property type="protein sequence ID" value="EKM55698.1"/>
    <property type="molecule type" value="Genomic_DNA"/>
</dbReference>
<reference evidence="2 3" key="1">
    <citation type="journal article" date="2012" name="BMC Genomics">
        <title>Comparative genomics of the white-rot fungi, Phanerochaete carnosa and P. chrysosporium, to elucidate the genetic basis of the distinct wood types they colonize.</title>
        <authorList>
            <person name="Suzuki H."/>
            <person name="MacDonald J."/>
            <person name="Syed K."/>
            <person name="Salamov A."/>
            <person name="Hori C."/>
            <person name="Aerts A."/>
            <person name="Henrissat B."/>
            <person name="Wiebenga A."/>
            <person name="vanKuyk P.A."/>
            <person name="Barry K."/>
            <person name="Lindquist E."/>
            <person name="LaButti K."/>
            <person name="Lapidus A."/>
            <person name="Lucas S."/>
            <person name="Coutinho P."/>
            <person name="Gong Y."/>
            <person name="Samejima M."/>
            <person name="Mahadevan R."/>
            <person name="Abou-Zaid M."/>
            <person name="de Vries R.P."/>
            <person name="Igarashi K."/>
            <person name="Yadav J.S."/>
            <person name="Grigoriev I.V."/>
            <person name="Master E.R."/>
        </authorList>
    </citation>
    <scope>NUCLEOTIDE SEQUENCE [LARGE SCALE GENOMIC DNA]</scope>
    <source>
        <strain evidence="2 3">HHB-10118-sp</strain>
    </source>
</reference>
<accession>K5VVW6</accession>
<keyword evidence="3" id="KW-1185">Reference proteome</keyword>
<dbReference type="GeneID" id="18916601"/>
<dbReference type="RefSeq" id="XP_007402978.1">
    <property type="nucleotide sequence ID" value="XM_007402916.1"/>
</dbReference>
<dbReference type="KEGG" id="pco:PHACADRAFT_256509"/>